<evidence type="ECO:0000313" key="9">
    <source>
        <dbReference type="EMBL" id="CAF4064969.1"/>
    </source>
</evidence>
<comment type="caution">
    <text evidence="6">The sequence shown here is derived from an EMBL/GenBank/DDBJ whole genome shotgun (WGS) entry which is preliminary data.</text>
</comment>
<dbReference type="Proteomes" id="UP000663870">
    <property type="component" value="Unassembled WGS sequence"/>
</dbReference>
<dbReference type="EMBL" id="CAJNOL010000411">
    <property type="protein sequence ID" value="CAF1052260.1"/>
    <property type="molecule type" value="Genomic_DNA"/>
</dbReference>
<sequence>MRYYQHIIVAALFMQLFISCWARTRFIPDPWPASSSYWHEVDDISSNDNNDNDIADRANLLTMKAKKALHGNYPFGGEERRKKYLGESANFHGGHSLQGLWAMPGRR</sequence>
<dbReference type="Proteomes" id="UP000663836">
    <property type="component" value="Unassembled WGS sequence"/>
</dbReference>
<evidence type="ECO:0000313" key="6">
    <source>
        <dbReference type="EMBL" id="CAF1057430.1"/>
    </source>
</evidence>
<keyword evidence="11" id="KW-1185">Reference proteome</keyword>
<evidence type="ECO:0000256" key="1">
    <source>
        <dbReference type="SAM" id="SignalP"/>
    </source>
</evidence>
<reference evidence="6" key="1">
    <citation type="submission" date="2021-02" db="EMBL/GenBank/DDBJ databases">
        <authorList>
            <person name="Nowell W R."/>
        </authorList>
    </citation>
    <scope>NUCLEOTIDE SEQUENCE</scope>
</reference>
<dbReference type="Proteomes" id="UP000663874">
    <property type="component" value="Unassembled WGS sequence"/>
</dbReference>
<protein>
    <submittedName>
        <fullName evidence="6">Uncharacterized protein</fullName>
    </submittedName>
</protein>
<evidence type="ECO:0000313" key="3">
    <source>
        <dbReference type="EMBL" id="CAF1014158.1"/>
    </source>
</evidence>
<dbReference type="EMBL" id="CAJNOH010000161">
    <property type="protein sequence ID" value="CAF0917552.1"/>
    <property type="molecule type" value="Genomic_DNA"/>
</dbReference>
<dbReference type="Proteomes" id="UP000663882">
    <property type="component" value="Unassembled WGS sequence"/>
</dbReference>
<dbReference type="Proteomes" id="UP000663823">
    <property type="component" value="Unassembled WGS sequence"/>
</dbReference>
<dbReference type="Proteomes" id="UP000663854">
    <property type="component" value="Unassembled WGS sequence"/>
</dbReference>
<evidence type="ECO:0000313" key="7">
    <source>
        <dbReference type="EMBL" id="CAF1275196.1"/>
    </source>
</evidence>
<evidence type="ECO:0000313" key="10">
    <source>
        <dbReference type="EMBL" id="CAF4208709.1"/>
    </source>
</evidence>
<evidence type="ECO:0000313" key="5">
    <source>
        <dbReference type="EMBL" id="CAF1052260.1"/>
    </source>
</evidence>
<dbReference type="Proteomes" id="UP000663889">
    <property type="component" value="Unassembled WGS sequence"/>
</dbReference>
<keyword evidence="1" id="KW-0732">Signal</keyword>
<evidence type="ECO:0000313" key="8">
    <source>
        <dbReference type="EMBL" id="CAF3780217.1"/>
    </source>
</evidence>
<dbReference type="EMBL" id="CAJOBE010017222">
    <property type="protein sequence ID" value="CAF4208709.1"/>
    <property type="molecule type" value="Genomic_DNA"/>
</dbReference>
<dbReference type="EMBL" id="CAJOAX010009891">
    <property type="protein sequence ID" value="CAF4064969.1"/>
    <property type="molecule type" value="Genomic_DNA"/>
</dbReference>
<evidence type="ECO:0000313" key="4">
    <source>
        <dbReference type="EMBL" id="CAF1038575.1"/>
    </source>
</evidence>
<dbReference type="EMBL" id="CAJOBD010001262">
    <property type="protein sequence ID" value="CAF3780217.1"/>
    <property type="molecule type" value="Genomic_DNA"/>
</dbReference>
<name>A0A814KXF7_9BILA</name>
<dbReference type="EMBL" id="CAJNOU010001965">
    <property type="protein sequence ID" value="CAF1275196.1"/>
    <property type="molecule type" value="Genomic_DNA"/>
</dbReference>
<feature type="chain" id="PRO_5036225065" evidence="1">
    <location>
        <begin position="23"/>
        <end position="107"/>
    </location>
</feature>
<gene>
    <name evidence="10" type="ORF">FNK824_LOCUS36650</name>
    <name evidence="8" type="ORF">JBS370_LOCUS14186</name>
    <name evidence="5" type="ORF">JXQ802_LOCUS16719</name>
    <name evidence="6" type="ORF">JXQ802_LOCUS16983</name>
    <name evidence="9" type="ORF">OTI717_LOCUS32342</name>
    <name evidence="2" type="ORF">PYM288_LOCUS10349</name>
    <name evidence="4" type="ORF">RFH988_LOCUS16095</name>
    <name evidence="7" type="ORF">SEV965_LOCUS24963</name>
    <name evidence="3" type="ORF">ZHD862_LOCUS13190</name>
</gene>
<evidence type="ECO:0000313" key="11">
    <source>
        <dbReference type="Proteomes" id="UP000663870"/>
    </source>
</evidence>
<feature type="signal peptide" evidence="1">
    <location>
        <begin position="1"/>
        <end position="22"/>
    </location>
</feature>
<dbReference type="OrthoDB" id="10027042at2759"/>
<proteinExistence type="predicted"/>
<dbReference type="EMBL" id="CAJNOT010000536">
    <property type="protein sequence ID" value="CAF1014158.1"/>
    <property type="molecule type" value="Genomic_DNA"/>
</dbReference>
<organism evidence="6 11">
    <name type="scientific">Rotaria sordida</name>
    <dbReference type="NCBI Taxonomy" id="392033"/>
    <lineage>
        <taxon>Eukaryota</taxon>
        <taxon>Metazoa</taxon>
        <taxon>Spiralia</taxon>
        <taxon>Gnathifera</taxon>
        <taxon>Rotifera</taxon>
        <taxon>Eurotatoria</taxon>
        <taxon>Bdelloidea</taxon>
        <taxon>Philodinida</taxon>
        <taxon>Philodinidae</taxon>
        <taxon>Rotaria</taxon>
    </lineage>
</organism>
<dbReference type="PROSITE" id="PS51257">
    <property type="entry name" value="PROKAR_LIPOPROTEIN"/>
    <property type="match status" value="1"/>
</dbReference>
<dbReference type="EMBL" id="CAJNOL010000422">
    <property type="protein sequence ID" value="CAF1057430.1"/>
    <property type="molecule type" value="Genomic_DNA"/>
</dbReference>
<dbReference type="Proteomes" id="UP000663864">
    <property type="component" value="Unassembled WGS sequence"/>
</dbReference>
<dbReference type="AlphaFoldDB" id="A0A814KXF7"/>
<evidence type="ECO:0000313" key="2">
    <source>
        <dbReference type="EMBL" id="CAF0917552.1"/>
    </source>
</evidence>
<dbReference type="EMBL" id="CAJNOO010000809">
    <property type="protein sequence ID" value="CAF1038575.1"/>
    <property type="molecule type" value="Genomic_DNA"/>
</dbReference>
<accession>A0A814KXF7</accession>